<dbReference type="RefSeq" id="WP_195172499.1">
    <property type="nucleotide sequence ID" value="NZ_CP062983.1"/>
</dbReference>
<keyword evidence="8" id="KW-1185">Reference proteome</keyword>
<gene>
    <name evidence="7" type="ORF">G4Y79_08695</name>
</gene>
<keyword evidence="2 3" id="KW-0802">TPR repeat</keyword>
<sequence>MKLLDGKRILIVLCLLLAAMTLSLQTAFAQDEATPASTLSSEDAIATIEALQDEIEDLAQQVELDSEVIDIRAESLDTSFNTLEAIISALSFGGLLFGALSAIFAFLGFRNLSDRVAQVDEVKKQVDAASLEVHTSKTQAEQLRGELEEIRDEAKAQVAQISQNRKNVQLTSTLQYVAQNQYETGDLEGALELYDRMLEIDPENLWALYMKGYILTKTMELDRAADVLQKALSIDSEFYYALAARGFVKRRRGDEYDEEMKTLDPSTSAYQDAQQARDDLYKEASADLDRALGFVEKLVDADGESWRGALGGLYKRQGNLQKALNNYRLAAAVTPNSSYPIINRAILELKQGDENYVKSFIRVLKIADSEIIANPDDYWPYGDIVIARLILDEADKAAECFEEMEQLIPETVTDVLPRIWDTLTEAAVDLRHMGKETEAAGIDAFVAQRLPQIGDAS</sequence>
<evidence type="ECO:0000256" key="1">
    <source>
        <dbReference type="ARBA" id="ARBA00022737"/>
    </source>
</evidence>
<organism evidence="7 8">
    <name type="scientific">Phototrophicus methaneseepsis</name>
    <dbReference type="NCBI Taxonomy" id="2710758"/>
    <lineage>
        <taxon>Bacteria</taxon>
        <taxon>Bacillati</taxon>
        <taxon>Chloroflexota</taxon>
        <taxon>Candidatus Thermofontia</taxon>
        <taxon>Phototrophicales</taxon>
        <taxon>Phototrophicaceae</taxon>
        <taxon>Phototrophicus</taxon>
    </lineage>
</organism>
<dbReference type="Gene3D" id="1.25.40.10">
    <property type="entry name" value="Tetratricopeptide repeat domain"/>
    <property type="match status" value="2"/>
</dbReference>
<dbReference type="Proteomes" id="UP000594468">
    <property type="component" value="Chromosome"/>
</dbReference>
<keyword evidence="5" id="KW-1133">Transmembrane helix</keyword>
<keyword evidence="5" id="KW-0812">Transmembrane</keyword>
<name>A0A7S8IG81_9CHLR</name>
<evidence type="ECO:0000313" key="8">
    <source>
        <dbReference type="Proteomes" id="UP000594468"/>
    </source>
</evidence>
<dbReference type="PANTHER" id="PTHR44858">
    <property type="entry name" value="TETRATRICOPEPTIDE REPEAT PROTEIN 6"/>
    <property type="match status" value="1"/>
</dbReference>
<dbReference type="SMART" id="SM00028">
    <property type="entry name" value="TPR"/>
    <property type="match status" value="3"/>
</dbReference>
<feature type="repeat" description="TPR" evidence="3">
    <location>
        <begin position="171"/>
        <end position="204"/>
    </location>
</feature>
<feature type="transmembrane region" description="Helical" evidence="5">
    <location>
        <begin position="85"/>
        <end position="109"/>
    </location>
</feature>
<proteinExistence type="predicted"/>
<evidence type="ECO:0000256" key="3">
    <source>
        <dbReference type="PROSITE-ProRule" id="PRU00339"/>
    </source>
</evidence>
<feature type="coiled-coil region" evidence="4">
    <location>
        <begin position="133"/>
        <end position="171"/>
    </location>
</feature>
<dbReference type="PANTHER" id="PTHR44858:SF1">
    <property type="entry name" value="UDP-N-ACETYLGLUCOSAMINE--PEPTIDE N-ACETYLGLUCOSAMINYLTRANSFERASE SPINDLY-RELATED"/>
    <property type="match status" value="1"/>
</dbReference>
<feature type="chain" id="PRO_5032280990" evidence="6">
    <location>
        <begin position="30"/>
        <end position="457"/>
    </location>
</feature>
<keyword evidence="5" id="KW-0472">Membrane</keyword>
<reference evidence="7 8" key="1">
    <citation type="submission" date="2020-02" db="EMBL/GenBank/DDBJ databases">
        <authorList>
            <person name="Zheng R.K."/>
            <person name="Sun C.M."/>
        </authorList>
    </citation>
    <scope>NUCLEOTIDE SEQUENCE [LARGE SCALE GENOMIC DNA]</scope>
    <source>
        <strain evidence="8">rifampicinis</strain>
    </source>
</reference>
<dbReference type="SUPFAM" id="SSF48452">
    <property type="entry name" value="TPR-like"/>
    <property type="match status" value="2"/>
</dbReference>
<protein>
    <submittedName>
        <fullName evidence="7">Tetratricopeptide repeat protein</fullName>
    </submittedName>
</protein>
<feature type="coiled-coil region" evidence="4">
    <location>
        <begin position="41"/>
        <end position="68"/>
    </location>
</feature>
<dbReference type="PROSITE" id="PS50005">
    <property type="entry name" value="TPR"/>
    <property type="match status" value="2"/>
</dbReference>
<dbReference type="AlphaFoldDB" id="A0A7S8IG81"/>
<evidence type="ECO:0000256" key="4">
    <source>
        <dbReference type="SAM" id="Coils"/>
    </source>
</evidence>
<evidence type="ECO:0000256" key="6">
    <source>
        <dbReference type="SAM" id="SignalP"/>
    </source>
</evidence>
<dbReference type="KEGG" id="pmet:G4Y79_08695"/>
<dbReference type="InterPro" id="IPR050498">
    <property type="entry name" value="Ycf3"/>
</dbReference>
<accession>A0A7S8IG81</accession>
<dbReference type="Pfam" id="PF14559">
    <property type="entry name" value="TPR_19"/>
    <property type="match status" value="1"/>
</dbReference>
<dbReference type="InterPro" id="IPR011990">
    <property type="entry name" value="TPR-like_helical_dom_sf"/>
</dbReference>
<feature type="signal peptide" evidence="6">
    <location>
        <begin position="1"/>
        <end position="29"/>
    </location>
</feature>
<feature type="repeat" description="TPR" evidence="3">
    <location>
        <begin position="304"/>
        <end position="337"/>
    </location>
</feature>
<evidence type="ECO:0000256" key="5">
    <source>
        <dbReference type="SAM" id="Phobius"/>
    </source>
</evidence>
<evidence type="ECO:0000256" key="2">
    <source>
        <dbReference type="ARBA" id="ARBA00022803"/>
    </source>
</evidence>
<evidence type="ECO:0000313" key="7">
    <source>
        <dbReference type="EMBL" id="QPC84436.1"/>
    </source>
</evidence>
<keyword evidence="1" id="KW-0677">Repeat</keyword>
<dbReference type="EMBL" id="CP062983">
    <property type="protein sequence ID" value="QPC84436.1"/>
    <property type="molecule type" value="Genomic_DNA"/>
</dbReference>
<keyword evidence="4" id="KW-0175">Coiled coil</keyword>
<keyword evidence="6" id="KW-0732">Signal</keyword>
<dbReference type="InterPro" id="IPR019734">
    <property type="entry name" value="TPR_rpt"/>
</dbReference>